<name>A0A9I9E681_CUCME</name>
<dbReference type="Gene3D" id="1.10.630.10">
    <property type="entry name" value="Cytochrome P450"/>
    <property type="match status" value="1"/>
</dbReference>
<dbReference type="AlphaFoldDB" id="A0A9I9E681"/>
<dbReference type="GO" id="GO:0044550">
    <property type="term" value="P:secondary metabolite biosynthetic process"/>
    <property type="evidence" value="ECO:0007669"/>
    <property type="project" value="UniProtKB-ARBA"/>
</dbReference>
<evidence type="ECO:0000256" key="3">
    <source>
        <dbReference type="ARBA" id="ARBA00022617"/>
    </source>
</evidence>
<evidence type="ECO:0000256" key="9">
    <source>
        <dbReference type="RuleBase" id="RU000461"/>
    </source>
</evidence>
<evidence type="ECO:0000256" key="10">
    <source>
        <dbReference type="SAM" id="Phobius"/>
    </source>
</evidence>
<keyword evidence="7 9" id="KW-0503">Monooxygenase</keyword>
<keyword evidence="10" id="KW-0812">Transmembrane</keyword>
<dbReference type="GO" id="GO:0005506">
    <property type="term" value="F:iron ion binding"/>
    <property type="evidence" value="ECO:0007669"/>
    <property type="project" value="InterPro"/>
</dbReference>
<dbReference type="PRINTS" id="PR00463">
    <property type="entry name" value="EP450I"/>
</dbReference>
<protein>
    <recommendedName>
        <fullName evidence="12">Isoleucine N-monooxygenase 2-like</fullName>
    </recommendedName>
</protein>
<dbReference type="InterPro" id="IPR036396">
    <property type="entry name" value="Cyt_P450_sf"/>
</dbReference>
<feature type="transmembrane region" description="Helical" evidence="10">
    <location>
        <begin position="20"/>
        <end position="42"/>
    </location>
</feature>
<evidence type="ECO:0000256" key="4">
    <source>
        <dbReference type="ARBA" id="ARBA00022723"/>
    </source>
</evidence>
<dbReference type="PROSITE" id="PS00086">
    <property type="entry name" value="CYTOCHROME_P450"/>
    <property type="match status" value="1"/>
</dbReference>
<comment type="cofactor">
    <cofactor evidence="1 8">
        <name>heme</name>
        <dbReference type="ChEBI" id="CHEBI:30413"/>
    </cofactor>
</comment>
<keyword evidence="3 8" id="KW-0349">Heme</keyword>
<comment type="similarity">
    <text evidence="2 9">Belongs to the cytochrome P450 family.</text>
</comment>
<keyword evidence="6 8" id="KW-0408">Iron</keyword>
<dbReference type="EnsemblPlants" id="MELO3C029342.2.1">
    <property type="protein sequence ID" value="MELO3C029342.2.1"/>
    <property type="gene ID" value="MELO3C029342.2"/>
</dbReference>
<dbReference type="PANTHER" id="PTHR47944:SF4">
    <property type="entry name" value="OS09G0441700 PROTEIN"/>
    <property type="match status" value="1"/>
</dbReference>
<dbReference type="PANTHER" id="PTHR47944">
    <property type="entry name" value="CYTOCHROME P450 98A9"/>
    <property type="match status" value="1"/>
</dbReference>
<evidence type="ECO:0000256" key="2">
    <source>
        <dbReference type="ARBA" id="ARBA00010617"/>
    </source>
</evidence>
<dbReference type="Gramene" id="MELO3C029342.2.1">
    <property type="protein sequence ID" value="MELO3C029342.2.1"/>
    <property type="gene ID" value="MELO3C029342.2"/>
</dbReference>
<dbReference type="Pfam" id="PF00067">
    <property type="entry name" value="p450"/>
    <property type="match status" value="1"/>
</dbReference>
<proteinExistence type="inferred from homology"/>
<dbReference type="InterPro" id="IPR017972">
    <property type="entry name" value="Cyt_P450_CS"/>
</dbReference>
<keyword evidence="10" id="KW-0472">Membrane</keyword>
<feature type="binding site" description="axial binding residue" evidence="8">
    <location>
        <position position="481"/>
    </location>
    <ligand>
        <name>heme</name>
        <dbReference type="ChEBI" id="CHEBI:30413"/>
    </ligand>
    <ligandPart>
        <name>Fe</name>
        <dbReference type="ChEBI" id="CHEBI:18248"/>
    </ligandPart>
</feature>
<sequence>MEAAFSIFITQLPHQNSPIAISKAFIVFLFMAFASVMFSRCYNRRKKYSVRKALLPPGPKPWPIVGCLPTMLTNKSPTYQWIHSVMKQFNTEIACIRLGNTYVIPVTSPELALEFLRTHDSVFSSRSSISNTVDILSRGYLTTAFSSMGDQWKKMRRILASEILSPTMLHRMLEQRIAEADTLLHYIFSITSENGGGAVINVRSITQHYCGNIIRTMLFNRRYYGKGREDGGPTSEEEEHNQALLTILRHINAFSISDFMPCLKPFDLDGHEKIMKNALNAVRKYDEPIIDERVQQWKKDKKIEVKDILDILISRKDDNGNSLLSIDEIKAQITELQIATIDNPSNAVEWAMAELINQPEVLKKVVDELDNVVGKERLVQEYDIPKLKYLTACLRESFRLHPFSPFNVPHVPTFDIVVNGYLIPKGSEVLLSRLGLGRNPRIWKDPIKFNPERHLKDNTVELGLSEPNLRFITFSRGRRGCVGSSLGTNITVMLFARLLQGFSWSLLPGITQIDFSKVDREGLLLNPLQLHAEPRLSRRIIYMLRGTAWVREAQWRWPNKPPISRVRSGG</sequence>
<evidence type="ECO:0008006" key="12">
    <source>
        <dbReference type="Google" id="ProtNLM"/>
    </source>
</evidence>
<dbReference type="GO" id="GO:0004497">
    <property type="term" value="F:monooxygenase activity"/>
    <property type="evidence" value="ECO:0007669"/>
    <property type="project" value="UniProtKB-KW"/>
</dbReference>
<evidence type="ECO:0000256" key="1">
    <source>
        <dbReference type="ARBA" id="ARBA00001971"/>
    </source>
</evidence>
<keyword evidence="4 8" id="KW-0479">Metal-binding</keyword>
<dbReference type="SUPFAM" id="SSF48264">
    <property type="entry name" value="Cytochrome P450"/>
    <property type="match status" value="1"/>
</dbReference>
<dbReference type="GO" id="GO:0020037">
    <property type="term" value="F:heme binding"/>
    <property type="evidence" value="ECO:0007669"/>
    <property type="project" value="InterPro"/>
</dbReference>
<keyword evidence="10" id="KW-1133">Transmembrane helix</keyword>
<evidence type="ECO:0000256" key="6">
    <source>
        <dbReference type="ARBA" id="ARBA00023004"/>
    </source>
</evidence>
<evidence type="ECO:0000313" key="11">
    <source>
        <dbReference type="EnsemblPlants" id="MELO3C029342.2.1"/>
    </source>
</evidence>
<keyword evidence="5 9" id="KW-0560">Oxidoreductase</keyword>
<dbReference type="GO" id="GO:0016705">
    <property type="term" value="F:oxidoreductase activity, acting on paired donors, with incorporation or reduction of molecular oxygen"/>
    <property type="evidence" value="ECO:0007669"/>
    <property type="project" value="InterPro"/>
</dbReference>
<evidence type="ECO:0000256" key="7">
    <source>
        <dbReference type="ARBA" id="ARBA00023033"/>
    </source>
</evidence>
<dbReference type="InterPro" id="IPR001128">
    <property type="entry name" value="Cyt_P450"/>
</dbReference>
<dbReference type="InterPro" id="IPR002401">
    <property type="entry name" value="Cyt_P450_E_grp-I"/>
</dbReference>
<organism evidence="11">
    <name type="scientific">Cucumis melo</name>
    <name type="common">Muskmelon</name>
    <dbReference type="NCBI Taxonomy" id="3656"/>
    <lineage>
        <taxon>Eukaryota</taxon>
        <taxon>Viridiplantae</taxon>
        <taxon>Streptophyta</taxon>
        <taxon>Embryophyta</taxon>
        <taxon>Tracheophyta</taxon>
        <taxon>Spermatophyta</taxon>
        <taxon>Magnoliopsida</taxon>
        <taxon>eudicotyledons</taxon>
        <taxon>Gunneridae</taxon>
        <taxon>Pentapetalae</taxon>
        <taxon>rosids</taxon>
        <taxon>fabids</taxon>
        <taxon>Cucurbitales</taxon>
        <taxon>Cucurbitaceae</taxon>
        <taxon>Benincaseae</taxon>
        <taxon>Cucumis</taxon>
    </lineage>
</organism>
<reference evidence="11" key="1">
    <citation type="submission" date="2023-03" db="UniProtKB">
        <authorList>
            <consortium name="EnsemblPlants"/>
        </authorList>
    </citation>
    <scope>IDENTIFICATION</scope>
</reference>
<evidence type="ECO:0000256" key="8">
    <source>
        <dbReference type="PIRSR" id="PIRSR602401-1"/>
    </source>
</evidence>
<evidence type="ECO:0000256" key="5">
    <source>
        <dbReference type="ARBA" id="ARBA00023002"/>
    </source>
</evidence>
<accession>A0A9I9E681</accession>